<evidence type="ECO:0000256" key="2">
    <source>
        <dbReference type="SAM" id="SignalP"/>
    </source>
</evidence>
<protein>
    <recommendedName>
        <fullName evidence="5">DUF5116 domain-containing protein</fullName>
    </recommendedName>
</protein>
<feature type="signal peptide" evidence="2">
    <location>
        <begin position="1"/>
        <end position="23"/>
    </location>
</feature>
<dbReference type="RefSeq" id="WP_074638059.1">
    <property type="nucleotide sequence ID" value="NZ_FNDO01000035.1"/>
</dbReference>
<reference evidence="3 4" key="1">
    <citation type="submission" date="2016-10" db="EMBL/GenBank/DDBJ databases">
        <authorList>
            <person name="de Groot N.N."/>
        </authorList>
    </citation>
    <scope>NUCLEOTIDE SEQUENCE [LARGE SCALE GENOMIC DNA]</scope>
    <source>
        <strain evidence="3 4">NLAE-zl-C57</strain>
    </source>
</reference>
<keyword evidence="2" id="KW-0732">Signal</keyword>
<gene>
    <name evidence="3" type="ORF">SAMN05192582_10359</name>
</gene>
<feature type="compositionally biased region" description="Acidic residues" evidence="1">
    <location>
        <begin position="292"/>
        <end position="304"/>
    </location>
</feature>
<feature type="chain" id="PRO_5010336097" description="DUF5116 domain-containing protein" evidence="2">
    <location>
        <begin position="24"/>
        <end position="452"/>
    </location>
</feature>
<dbReference type="Proteomes" id="UP000181870">
    <property type="component" value="Unassembled WGS sequence"/>
</dbReference>
<accession>A0A1G8J7F5</accession>
<evidence type="ECO:0000256" key="1">
    <source>
        <dbReference type="SAM" id="MobiDB-lite"/>
    </source>
</evidence>
<evidence type="ECO:0008006" key="5">
    <source>
        <dbReference type="Google" id="ProtNLM"/>
    </source>
</evidence>
<evidence type="ECO:0000313" key="3">
    <source>
        <dbReference type="EMBL" id="SDI27185.1"/>
    </source>
</evidence>
<dbReference type="EMBL" id="FNDO01000035">
    <property type="protein sequence ID" value="SDI27185.1"/>
    <property type="molecule type" value="Genomic_DNA"/>
</dbReference>
<name>A0A1G8J7F5_BACOV</name>
<proteinExistence type="predicted"/>
<sequence>MKKISRYIFSLLLSCIVCLLNNACTDTTTGLGKVPTVSEDLFTIEIDAENSNLVHFTFKGEKMSPYWEVKLPGSSLTSSKPSFTLTLNRGTYDGTLRVYDRNGVSEKYPFTFTVVAIDPALVDLIGENDDKIWVWDRFGAKVTGGNNDQGGNRIFGYVWGEPWQDNCWYLGIDDFADMQNMDDELSFHANGSFVLEAHNTVWVDGGGFGDVEGSGVTTWTPAGTETWTVFEDNGKRYLQFDGGGFPSIVASAEAVNARYEIAELSANCLRLCYWVSEEEYTEFNFIPKGYEPEEQPDPEEPENPEEIKLSPLDADSPEVALLTGKTWKLGPRYGYNYGEDDLYEVPEDCVDDKLLFMANNTMSFDTGASNQAYTDDGFTTYIPSGKEKWILGRGEDEKLYLRFRGGGFPIIRPNLPGINLTYEVIELTANTLKLNWPYGDGGYFVTILVASN</sequence>
<dbReference type="AlphaFoldDB" id="A0A1G8J7F5"/>
<feature type="region of interest" description="Disordered" evidence="1">
    <location>
        <begin position="288"/>
        <end position="312"/>
    </location>
</feature>
<organism evidence="3 4">
    <name type="scientific">Bacteroides ovatus</name>
    <dbReference type="NCBI Taxonomy" id="28116"/>
    <lineage>
        <taxon>Bacteria</taxon>
        <taxon>Pseudomonadati</taxon>
        <taxon>Bacteroidota</taxon>
        <taxon>Bacteroidia</taxon>
        <taxon>Bacteroidales</taxon>
        <taxon>Bacteroidaceae</taxon>
        <taxon>Bacteroides</taxon>
    </lineage>
</organism>
<evidence type="ECO:0000313" key="4">
    <source>
        <dbReference type="Proteomes" id="UP000181870"/>
    </source>
</evidence>